<feature type="compositionally biased region" description="Basic and acidic residues" evidence="1">
    <location>
        <begin position="19"/>
        <end position="31"/>
    </location>
</feature>
<keyword evidence="4" id="KW-1185">Reference proteome</keyword>
<sequence length="127" mass="14063">MDPVSEQEREASAACGKPHGAEMKTLADSRHTSKSANDDALQISTKPPGGGTPCNQVFKRTLGQNVHKVEKIHIVLGKLISTLKADVELRDVYLLLFSQLMLFIFYMLVMALQFETSNSYEVRSVPP</sequence>
<keyword evidence="2" id="KW-1133">Transmembrane helix</keyword>
<evidence type="ECO:0000313" key="3">
    <source>
        <dbReference type="EMBL" id="KAK3268776.1"/>
    </source>
</evidence>
<gene>
    <name evidence="3" type="ORF">CYMTET_22738</name>
</gene>
<dbReference type="EMBL" id="LGRX02011592">
    <property type="protein sequence ID" value="KAK3268776.1"/>
    <property type="molecule type" value="Genomic_DNA"/>
</dbReference>
<proteinExistence type="predicted"/>
<evidence type="ECO:0000256" key="2">
    <source>
        <dbReference type="SAM" id="Phobius"/>
    </source>
</evidence>
<accession>A0AAE0G0R7</accession>
<evidence type="ECO:0000313" key="4">
    <source>
        <dbReference type="Proteomes" id="UP001190700"/>
    </source>
</evidence>
<name>A0AAE0G0R7_9CHLO</name>
<reference evidence="3 4" key="1">
    <citation type="journal article" date="2015" name="Genome Biol. Evol.">
        <title>Comparative Genomics of a Bacterivorous Green Alga Reveals Evolutionary Causalities and Consequences of Phago-Mixotrophic Mode of Nutrition.</title>
        <authorList>
            <person name="Burns J.A."/>
            <person name="Paasch A."/>
            <person name="Narechania A."/>
            <person name="Kim E."/>
        </authorList>
    </citation>
    <scope>NUCLEOTIDE SEQUENCE [LARGE SCALE GENOMIC DNA]</scope>
    <source>
        <strain evidence="3 4">PLY_AMNH</strain>
    </source>
</reference>
<keyword evidence="2" id="KW-0812">Transmembrane</keyword>
<feature type="region of interest" description="Disordered" evidence="1">
    <location>
        <begin position="1"/>
        <end position="56"/>
    </location>
</feature>
<evidence type="ECO:0000256" key="1">
    <source>
        <dbReference type="SAM" id="MobiDB-lite"/>
    </source>
</evidence>
<comment type="caution">
    <text evidence="3">The sequence shown here is derived from an EMBL/GenBank/DDBJ whole genome shotgun (WGS) entry which is preliminary data.</text>
</comment>
<organism evidence="3 4">
    <name type="scientific">Cymbomonas tetramitiformis</name>
    <dbReference type="NCBI Taxonomy" id="36881"/>
    <lineage>
        <taxon>Eukaryota</taxon>
        <taxon>Viridiplantae</taxon>
        <taxon>Chlorophyta</taxon>
        <taxon>Pyramimonadophyceae</taxon>
        <taxon>Pyramimonadales</taxon>
        <taxon>Pyramimonadaceae</taxon>
        <taxon>Cymbomonas</taxon>
    </lineage>
</organism>
<feature type="transmembrane region" description="Helical" evidence="2">
    <location>
        <begin position="92"/>
        <end position="114"/>
    </location>
</feature>
<keyword evidence="2" id="KW-0472">Membrane</keyword>
<feature type="compositionally biased region" description="Basic and acidic residues" evidence="1">
    <location>
        <begin position="1"/>
        <end position="11"/>
    </location>
</feature>
<dbReference type="AlphaFoldDB" id="A0AAE0G0R7"/>
<protein>
    <submittedName>
        <fullName evidence="3">Uncharacterized protein</fullName>
    </submittedName>
</protein>
<dbReference type="Proteomes" id="UP001190700">
    <property type="component" value="Unassembled WGS sequence"/>
</dbReference>